<reference evidence="1 2" key="1">
    <citation type="submission" date="2011-11" db="EMBL/GenBank/DDBJ databases">
        <title>The Genome Sequence of Fusarium oxysporum PHW815.</title>
        <authorList>
            <consortium name="The Broad Institute Genome Sequencing Platform"/>
            <person name="Ma L.-J."/>
            <person name="Gale L.R."/>
            <person name="Schwartz D.C."/>
            <person name="Zhou S."/>
            <person name="Corby-Kistler H."/>
            <person name="Young S.K."/>
            <person name="Zeng Q."/>
            <person name="Gargeya S."/>
            <person name="Fitzgerald M."/>
            <person name="Haas B."/>
            <person name="Abouelleil A."/>
            <person name="Alvarado L."/>
            <person name="Arachchi H.M."/>
            <person name="Berlin A."/>
            <person name="Brown A."/>
            <person name="Chapman S.B."/>
            <person name="Chen Z."/>
            <person name="Dunbar C."/>
            <person name="Freedman E."/>
            <person name="Gearin G."/>
            <person name="Goldberg J."/>
            <person name="Griggs A."/>
            <person name="Gujja S."/>
            <person name="Heiman D."/>
            <person name="Howarth C."/>
            <person name="Larson L."/>
            <person name="Lui A."/>
            <person name="MacDonald P.J.P."/>
            <person name="Montmayeur A."/>
            <person name="Murphy C."/>
            <person name="Neiman D."/>
            <person name="Pearson M."/>
            <person name="Priest M."/>
            <person name="Roberts A."/>
            <person name="Saif S."/>
            <person name="Shea T."/>
            <person name="Shenoy N."/>
            <person name="Sisk P."/>
            <person name="Stolte C."/>
            <person name="Sykes S."/>
            <person name="Wortman J."/>
            <person name="Nusbaum C."/>
            <person name="Birren B."/>
        </authorList>
    </citation>
    <scope>NUCLEOTIDE SEQUENCE [LARGE SCALE GENOMIC DNA]</scope>
    <source>
        <strain evidence="1 2">54005</strain>
    </source>
</reference>
<evidence type="ECO:0000313" key="1">
    <source>
        <dbReference type="EMBL" id="EXK81021.1"/>
    </source>
</evidence>
<name>X0BGS3_FUSOX</name>
<dbReference type="AlphaFoldDB" id="X0BGS3"/>
<accession>X0BGS3</accession>
<keyword evidence="2" id="KW-1185">Reference proteome</keyword>
<evidence type="ECO:0000313" key="2">
    <source>
        <dbReference type="Proteomes" id="UP000030663"/>
    </source>
</evidence>
<sequence>AEEPQPCPTGKGLIDGLLPLTRNIFDEVEGYFKTTKPMASEPKQINHKRRRGR</sequence>
<protein>
    <submittedName>
        <fullName evidence="1">Uncharacterized protein</fullName>
    </submittedName>
</protein>
<gene>
    <name evidence="1" type="ORF">FOQG_14547</name>
</gene>
<dbReference type="EMBL" id="JH658431">
    <property type="protein sequence ID" value="EXK81021.1"/>
    <property type="molecule type" value="Genomic_DNA"/>
</dbReference>
<feature type="non-terminal residue" evidence="1">
    <location>
        <position position="1"/>
    </location>
</feature>
<dbReference type="HOGENOM" id="CLU_3074204_0_0_1"/>
<proteinExistence type="predicted"/>
<organism evidence="1 2">
    <name type="scientific">Fusarium oxysporum f. sp. raphani 54005</name>
    <dbReference type="NCBI Taxonomy" id="1089458"/>
    <lineage>
        <taxon>Eukaryota</taxon>
        <taxon>Fungi</taxon>
        <taxon>Dikarya</taxon>
        <taxon>Ascomycota</taxon>
        <taxon>Pezizomycotina</taxon>
        <taxon>Sordariomycetes</taxon>
        <taxon>Hypocreomycetidae</taxon>
        <taxon>Hypocreales</taxon>
        <taxon>Nectriaceae</taxon>
        <taxon>Fusarium</taxon>
        <taxon>Fusarium oxysporum species complex</taxon>
    </lineage>
</organism>
<dbReference type="Proteomes" id="UP000030663">
    <property type="component" value="Unassembled WGS sequence"/>
</dbReference>